<evidence type="ECO:0000313" key="2">
    <source>
        <dbReference type="Proteomes" id="UP000054560"/>
    </source>
</evidence>
<sequence length="384" mass="42716">MPIFNAHMRLMDLWKQDAATATWVNDREGVIWYGETASTFMRGFETPSKAWYGRFGIRVDEATWHLLALTNNPSGLGVPDAEPVPLADMFTSEVYGCNLEAAATACQWSDHRYKLALKELESSGTKFLAISERALPRARALAPDTPAGGCVGTQLWERVLALSTPSIGETPESLRAAFDTAAFVGVFARGRAARKTLDGTARRFLRHHYATVLMPSDIRYLTGNLARSIDTWVAGSVEYRADTSNVHAGVGALRDIQTVMTDYSTDLNLAVINMYMLRRILFNGVSKYTLSFVGESPYVARMKTGIALMAANGCLDHCLFQLRMVYPEITFRFVVQFMISDNPIVFEGMHVRAVHVTHDGHQLGQHRMYVLHRKGGFDRGSCTC</sequence>
<dbReference type="EMBL" id="KQ246867">
    <property type="protein sequence ID" value="KNC72545.1"/>
    <property type="molecule type" value="Genomic_DNA"/>
</dbReference>
<proteinExistence type="predicted"/>
<accession>A0A0L0F752</accession>
<reference evidence="1 2" key="1">
    <citation type="submission" date="2011-02" db="EMBL/GenBank/DDBJ databases">
        <title>The Genome Sequence of Sphaeroforma arctica JP610.</title>
        <authorList>
            <consortium name="The Broad Institute Genome Sequencing Platform"/>
            <person name="Russ C."/>
            <person name="Cuomo C."/>
            <person name="Young S.K."/>
            <person name="Zeng Q."/>
            <person name="Gargeya S."/>
            <person name="Alvarado L."/>
            <person name="Berlin A."/>
            <person name="Chapman S.B."/>
            <person name="Chen Z."/>
            <person name="Freedman E."/>
            <person name="Gellesch M."/>
            <person name="Goldberg J."/>
            <person name="Griggs A."/>
            <person name="Gujja S."/>
            <person name="Heilman E."/>
            <person name="Heiman D."/>
            <person name="Howarth C."/>
            <person name="Mehta T."/>
            <person name="Neiman D."/>
            <person name="Pearson M."/>
            <person name="Roberts A."/>
            <person name="Saif S."/>
            <person name="Shea T."/>
            <person name="Shenoy N."/>
            <person name="Sisk P."/>
            <person name="Stolte C."/>
            <person name="Sykes S."/>
            <person name="White J."/>
            <person name="Yandava C."/>
            <person name="Burger G."/>
            <person name="Gray M.W."/>
            <person name="Holland P.W.H."/>
            <person name="King N."/>
            <person name="Lang F.B.F."/>
            <person name="Roger A.J."/>
            <person name="Ruiz-Trillo I."/>
            <person name="Haas B."/>
            <person name="Nusbaum C."/>
            <person name="Birren B."/>
        </authorList>
    </citation>
    <scope>NUCLEOTIDE SEQUENCE [LARGE SCALE GENOMIC DNA]</scope>
    <source>
        <strain evidence="1 2">JP610</strain>
    </source>
</reference>
<keyword evidence="2" id="KW-1185">Reference proteome</keyword>
<dbReference type="GeneID" id="25915399"/>
<organism evidence="1 2">
    <name type="scientific">Sphaeroforma arctica JP610</name>
    <dbReference type="NCBI Taxonomy" id="667725"/>
    <lineage>
        <taxon>Eukaryota</taxon>
        <taxon>Ichthyosporea</taxon>
        <taxon>Ichthyophonida</taxon>
        <taxon>Sphaeroforma</taxon>
    </lineage>
</organism>
<evidence type="ECO:0000313" key="1">
    <source>
        <dbReference type="EMBL" id="KNC72545.1"/>
    </source>
</evidence>
<gene>
    <name evidence="1" type="ORF">SARC_14895</name>
</gene>
<dbReference type="AlphaFoldDB" id="A0A0L0F752"/>
<name>A0A0L0F752_9EUKA</name>
<protein>
    <submittedName>
        <fullName evidence="1">Uncharacterized protein</fullName>
    </submittedName>
</protein>
<dbReference type="Proteomes" id="UP000054560">
    <property type="component" value="Unassembled WGS sequence"/>
</dbReference>
<dbReference type="RefSeq" id="XP_014146447.1">
    <property type="nucleotide sequence ID" value="XM_014290972.1"/>
</dbReference>